<accession>A0A8J6QLX4</accession>
<organism evidence="13 14">
    <name type="scientific">Pelovirga terrestris</name>
    <dbReference type="NCBI Taxonomy" id="2771352"/>
    <lineage>
        <taxon>Bacteria</taxon>
        <taxon>Pseudomonadati</taxon>
        <taxon>Thermodesulfobacteriota</taxon>
        <taxon>Desulfuromonadia</taxon>
        <taxon>Geobacterales</taxon>
        <taxon>Geobacteraceae</taxon>
        <taxon>Pelovirga</taxon>
    </lineage>
</organism>
<evidence type="ECO:0000256" key="2">
    <source>
        <dbReference type="ARBA" id="ARBA00021549"/>
    </source>
</evidence>
<keyword evidence="6 11" id="KW-0812">Transmembrane</keyword>
<protein>
    <recommendedName>
        <fullName evidence="2">Type II secretion system protein H</fullName>
    </recommendedName>
    <alternativeName>
        <fullName evidence="10">General secretion pathway protein H</fullName>
    </alternativeName>
</protein>
<dbReference type="InterPro" id="IPR022346">
    <property type="entry name" value="T2SS_GspH"/>
</dbReference>
<feature type="domain" description="General secretion pathway GspH" evidence="12">
    <location>
        <begin position="52"/>
        <end position="165"/>
    </location>
</feature>
<evidence type="ECO:0000313" key="14">
    <source>
        <dbReference type="Proteomes" id="UP000632828"/>
    </source>
</evidence>
<dbReference type="AlphaFoldDB" id="A0A8J6QLX4"/>
<reference evidence="13" key="1">
    <citation type="submission" date="2020-09" db="EMBL/GenBank/DDBJ databases">
        <title>Pelobacter alkaliphilus sp. nov., a novel anaerobic arsenate-reducing bacterium from terrestrial mud volcano.</title>
        <authorList>
            <person name="Khomyakova M.A."/>
            <person name="Merkel A.Y."/>
            <person name="Slobodkin A.I."/>
        </authorList>
    </citation>
    <scope>NUCLEOTIDE SEQUENCE</scope>
    <source>
        <strain evidence="13">M08fum</strain>
    </source>
</reference>
<proteinExistence type="inferred from homology"/>
<dbReference type="RefSeq" id="WP_191153691.1">
    <property type="nucleotide sequence ID" value="NZ_JACWUN010000002.1"/>
</dbReference>
<evidence type="ECO:0000259" key="12">
    <source>
        <dbReference type="Pfam" id="PF12019"/>
    </source>
</evidence>
<dbReference type="InterPro" id="IPR045584">
    <property type="entry name" value="Pilin-like"/>
</dbReference>
<name>A0A8J6QLX4_9BACT</name>
<dbReference type="Pfam" id="PF07963">
    <property type="entry name" value="N_methyl"/>
    <property type="match status" value="1"/>
</dbReference>
<evidence type="ECO:0000256" key="5">
    <source>
        <dbReference type="ARBA" id="ARBA00022519"/>
    </source>
</evidence>
<dbReference type="PROSITE" id="PS00409">
    <property type="entry name" value="PROKAR_NTER_METHYL"/>
    <property type="match status" value="1"/>
</dbReference>
<keyword evidence="5" id="KW-0997">Cell inner membrane</keyword>
<dbReference type="InterPro" id="IPR012902">
    <property type="entry name" value="N_methyl_site"/>
</dbReference>
<dbReference type="GO" id="GO:0005886">
    <property type="term" value="C:plasma membrane"/>
    <property type="evidence" value="ECO:0007669"/>
    <property type="project" value="UniProtKB-SubCell"/>
</dbReference>
<comment type="subcellular location">
    <subcellularLocation>
        <location evidence="1">Cell inner membrane</location>
        <topology evidence="1">Single-pass membrane protein</topology>
    </subcellularLocation>
</comment>
<dbReference type="Pfam" id="PF12019">
    <property type="entry name" value="GspH"/>
    <property type="match status" value="1"/>
</dbReference>
<dbReference type="SUPFAM" id="SSF54523">
    <property type="entry name" value="Pili subunits"/>
    <property type="match status" value="1"/>
</dbReference>
<evidence type="ECO:0000313" key="13">
    <source>
        <dbReference type="EMBL" id="MBD1399413.1"/>
    </source>
</evidence>
<feature type="transmembrane region" description="Helical" evidence="11">
    <location>
        <begin position="22"/>
        <end position="40"/>
    </location>
</feature>
<dbReference type="NCBIfam" id="TIGR02532">
    <property type="entry name" value="IV_pilin_GFxxxE"/>
    <property type="match status" value="1"/>
</dbReference>
<evidence type="ECO:0000256" key="4">
    <source>
        <dbReference type="ARBA" id="ARBA00022481"/>
    </source>
</evidence>
<evidence type="ECO:0000256" key="6">
    <source>
        <dbReference type="ARBA" id="ARBA00022692"/>
    </source>
</evidence>
<keyword evidence="7 11" id="KW-1133">Transmembrane helix</keyword>
<dbReference type="Gene3D" id="3.55.40.10">
    <property type="entry name" value="minor pseudopilin epsh domain"/>
    <property type="match status" value="1"/>
</dbReference>
<sequence>MVSGERFVCFCRRDRGFTLVEVLTVLVIMGILTTIAIPAFRGMAQGSQVTSAVNDLVSSFNYARNEAITRGALVTVCKSNDAQSCDTSATGWQQGWIVYLLDDVDDMQILRVYGGAEGPVVMEGNFHVRNRLRYEASGFMPGVSNGTITARSGDRQVNIIISNTGRVRTQKM</sequence>
<dbReference type="Proteomes" id="UP000632828">
    <property type="component" value="Unassembled WGS sequence"/>
</dbReference>
<evidence type="ECO:0000256" key="7">
    <source>
        <dbReference type="ARBA" id="ARBA00022989"/>
    </source>
</evidence>
<evidence type="ECO:0000256" key="1">
    <source>
        <dbReference type="ARBA" id="ARBA00004377"/>
    </source>
</evidence>
<gene>
    <name evidence="13" type="ORF">ICT70_01875</name>
</gene>
<dbReference type="EMBL" id="JACWUN010000002">
    <property type="protein sequence ID" value="MBD1399413.1"/>
    <property type="molecule type" value="Genomic_DNA"/>
</dbReference>
<evidence type="ECO:0000256" key="3">
    <source>
        <dbReference type="ARBA" id="ARBA00022475"/>
    </source>
</evidence>
<keyword evidence="8 11" id="KW-0472">Membrane</keyword>
<evidence type="ECO:0000256" key="10">
    <source>
        <dbReference type="ARBA" id="ARBA00030775"/>
    </source>
</evidence>
<dbReference type="GO" id="GO:0015628">
    <property type="term" value="P:protein secretion by the type II secretion system"/>
    <property type="evidence" value="ECO:0007669"/>
    <property type="project" value="InterPro"/>
</dbReference>
<keyword evidence="14" id="KW-1185">Reference proteome</keyword>
<dbReference type="GO" id="GO:0015627">
    <property type="term" value="C:type II protein secretion system complex"/>
    <property type="evidence" value="ECO:0007669"/>
    <property type="project" value="InterPro"/>
</dbReference>
<keyword evidence="4" id="KW-0488">Methylation</keyword>
<evidence type="ECO:0000256" key="8">
    <source>
        <dbReference type="ARBA" id="ARBA00023136"/>
    </source>
</evidence>
<comment type="similarity">
    <text evidence="9">Belongs to the GSP H family.</text>
</comment>
<comment type="caution">
    <text evidence="13">The sequence shown here is derived from an EMBL/GenBank/DDBJ whole genome shotgun (WGS) entry which is preliminary data.</text>
</comment>
<keyword evidence="3" id="KW-1003">Cell membrane</keyword>
<evidence type="ECO:0000256" key="9">
    <source>
        <dbReference type="ARBA" id="ARBA00025772"/>
    </source>
</evidence>
<evidence type="ECO:0000256" key="11">
    <source>
        <dbReference type="SAM" id="Phobius"/>
    </source>
</evidence>